<dbReference type="EMBL" id="JAAMPC010000002">
    <property type="protein sequence ID" value="KAG2328020.1"/>
    <property type="molecule type" value="Genomic_DNA"/>
</dbReference>
<dbReference type="AlphaFoldDB" id="A0A8X7WFP7"/>
<comment type="caution">
    <text evidence="1">The sequence shown here is derived from an EMBL/GenBank/DDBJ whole genome shotgun (WGS) entry which is preliminary data.</text>
</comment>
<sequence>MKRPLSVAGSLDELVRFGSPVSTIAVVHTQNFPVVLLPSLTWILPKYLNSIKGTWERFDEVVKRRTHTTWLRAKRLLR</sequence>
<evidence type="ECO:0000313" key="2">
    <source>
        <dbReference type="Proteomes" id="UP000886595"/>
    </source>
</evidence>
<accession>A0A8X7WFP7</accession>
<name>A0A8X7WFP7_BRACI</name>
<gene>
    <name evidence="1" type="ORF">Bca52824_010748</name>
</gene>
<proteinExistence type="predicted"/>
<keyword evidence="2" id="KW-1185">Reference proteome</keyword>
<reference evidence="1 2" key="1">
    <citation type="submission" date="2020-02" db="EMBL/GenBank/DDBJ databases">
        <authorList>
            <person name="Ma Q."/>
            <person name="Huang Y."/>
            <person name="Song X."/>
            <person name="Pei D."/>
        </authorList>
    </citation>
    <scope>NUCLEOTIDE SEQUENCE [LARGE SCALE GENOMIC DNA]</scope>
    <source>
        <strain evidence="1">Sxm20200214</strain>
        <tissue evidence="1">Leaf</tissue>
    </source>
</reference>
<organism evidence="1 2">
    <name type="scientific">Brassica carinata</name>
    <name type="common">Ethiopian mustard</name>
    <name type="synonym">Abyssinian cabbage</name>
    <dbReference type="NCBI Taxonomy" id="52824"/>
    <lineage>
        <taxon>Eukaryota</taxon>
        <taxon>Viridiplantae</taxon>
        <taxon>Streptophyta</taxon>
        <taxon>Embryophyta</taxon>
        <taxon>Tracheophyta</taxon>
        <taxon>Spermatophyta</taxon>
        <taxon>Magnoliopsida</taxon>
        <taxon>eudicotyledons</taxon>
        <taxon>Gunneridae</taxon>
        <taxon>Pentapetalae</taxon>
        <taxon>rosids</taxon>
        <taxon>malvids</taxon>
        <taxon>Brassicales</taxon>
        <taxon>Brassicaceae</taxon>
        <taxon>Brassiceae</taxon>
        <taxon>Brassica</taxon>
    </lineage>
</organism>
<dbReference type="Proteomes" id="UP000886595">
    <property type="component" value="Unassembled WGS sequence"/>
</dbReference>
<evidence type="ECO:0000313" key="1">
    <source>
        <dbReference type="EMBL" id="KAG2328020.1"/>
    </source>
</evidence>
<protein>
    <submittedName>
        <fullName evidence="1">Uncharacterized protein</fullName>
    </submittedName>
</protein>